<evidence type="ECO:0000313" key="1">
    <source>
        <dbReference type="EMBL" id="GAB1581726.1"/>
    </source>
</evidence>
<dbReference type="EMBL" id="BAAFZP010000001">
    <property type="protein sequence ID" value="GAB1581726.1"/>
    <property type="molecule type" value="Genomic_DNA"/>
</dbReference>
<proteinExistence type="predicted"/>
<keyword evidence="2" id="KW-1185">Reference proteome</keyword>
<evidence type="ECO:0008006" key="3">
    <source>
        <dbReference type="Google" id="ProtNLM"/>
    </source>
</evidence>
<dbReference type="Proteomes" id="UP001628091">
    <property type="component" value="Unassembled WGS sequence"/>
</dbReference>
<comment type="caution">
    <text evidence="1">The sequence shown here is derived from an EMBL/GenBank/DDBJ whole genome shotgun (WGS) entry which is preliminary data.</text>
</comment>
<evidence type="ECO:0000313" key="2">
    <source>
        <dbReference type="Proteomes" id="UP001628091"/>
    </source>
</evidence>
<gene>
    <name evidence="1" type="ORF">PPNSA23_16690</name>
</gene>
<dbReference type="RefSeq" id="WP_407864510.1">
    <property type="nucleotide sequence ID" value="NZ_BAAFZP010000001.1"/>
</dbReference>
<dbReference type="Pfam" id="PF05939">
    <property type="entry name" value="Phage_min_tail"/>
    <property type="match status" value="1"/>
</dbReference>
<accession>A0ABQ0GYH4</accession>
<reference evidence="1 2" key="1">
    <citation type="submission" date="2024-10" db="EMBL/GenBank/DDBJ databases">
        <title>Isolation, draft genome sequencing and identification of Phyllobacterium sp. NSA23, isolated from leaf soil.</title>
        <authorList>
            <person name="Akita H."/>
        </authorList>
    </citation>
    <scope>NUCLEOTIDE SEQUENCE [LARGE SCALE GENOMIC DNA]</scope>
    <source>
        <strain evidence="1 2">NSA23</strain>
    </source>
</reference>
<organism evidence="1 2">
    <name type="scientific">Phyllobacterium phragmitis</name>
    <dbReference type="NCBI Taxonomy" id="2670329"/>
    <lineage>
        <taxon>Bacteria</taxon>
        <taxon>Pseudomonadati</taxon>
        <taxon>Pseudomonadota</taxon>
        <taxon>Alphaproteobacteria</taxon>
        <taxon>Hyphomicrobiales</taxon>
        <taxon>Phyllobacteriaceae</taxon>
        <taxon>Phyllobacterium</taxon>
    </lineage>
</organism>
<protein>
    <recommendedName>
        <fullName evidence="3">Phage tail protein</fullName>
    </recommendedName>
</protein>
<sequence length="118" mass="13154">MSYPAFILPEGVGVDTGGTITVKPRVRRAGLGEGYVQRAGDGLNAMPRNVEVSFSLLVPEEAQTIEAFFTERKGYLPFTWTLPHETAPRQWIAPEWRKITTAPHVLTVSVKLEENFDP</sequence>
<dbReference type="InterPro" id="IPR010265">
    <property type="entry name" value="Phage_lambda_TipM"/>
</dbReference>
<name>A0ABQ0GYH4_9HYPH</name>